<dbReference type="InterPro" id="IPR035929">
    <property type="entry name" value="CoaB-like_sf"/>
</dbReference>
<evidence type="ECO:0000313" key="8">
    <source>
        <dbReference type="EMBL" id="NCU52697.1"/>
    </source>
</evidence>
<evidence type="ECO:0000259" key="6">
    <source>
        <dbReference type="Pfam" id="PF04127"/>
    </source>
</evidence>
<feature type="binding site" evidence="3">
    <location>
        <position position="284"/>
    </location>
    <ligand>
        <name>CTP</name>
        <dbReference type="ChEBI" id="CHEBI:37563"/>
    </ligand>
</feature>
<gene>
    <name evidence="3 9" type="primary">coaBC</name>
    <name evidence="7" type="ORF">EBV32_01495</name>
    <name evidence="9" type="ORF">EBV78_00070</name>
    <name evidence="8" type="ORF">EBX74_00060</name>
</gene>
<comment type="cofactor">
    <cofactor evidence="3">
        <name>FMN</name>
        <dbReference type="ChEBI" id="CHEBI:58210"/>
    </cofactor>
    <text evidence="3">Binds 1 FMN per subunit.</text>
</comment>
<keyword evidence="3" id="KW-0460">Magnesium</keyword>
<protein>
    <recommendedName>
        <fullName evidence="3">Coenzyme A biosynthesis bifunctional protein CoaBC</fullName>
    </recommendedName>
    <alternativeName>
        <fullName evidence="3">DNA/pantothenate metabolism flavoprotein</fullName>
    </alternativeName>
    <alternativeName>
        <fullName evidence="3">Phosphopantothenoylcysteine synthetase/decarboxylase</fullName>
        <shortName evidence="3">PPCS-PPCDC</shortName>
    </alternativeName>
    <domain>
        <recommendedName>
            <fullName evidence="3">Phosphopantothenoylcysteine decarboxylase</fullName>
            <shortName evidence="3">PPC decarboxylase</shortName>
            <shortName evidence="3">PPC-DC</shortName>
            <ecNumber evidence="3">4.1.1.36</ecNumber>
        </recommendedName>
        <alternativeName>
            <fullName evidence="3">CoaC</fullName>
        </alternativeName>
    </domain>
    <domain>
        <recommendedName>
            <fullName evidence="3">Phosphopantothenate--cysteine ligase</fullName>
            <ecNumber evidence="3">6.3.2.5</ecNumber>
        </recommendedName>
        <alternativeName>
            <fullName evidence="3">CoaB</fullName>
        </alternativeName>
        <alternativeName>
            <fullName evidence="3">Phosphopantothenoylcysteine synthetase</fullName>
            <shortName evidence="3">PPC synthetase</shortName>
            <shortName evidence="3">PPC-S</shortName>
        </alternativeName>
    </domain>
</protein>
<evidence type="ECO:0000256" key="1">
    <source>
        <dbReference type="ARBA" id="ARBA00022793"/>
    </source>
</evidence>
<feature type="active site" description="Proton donor" evidence="3">
    <location>
        <position position="160"/>
    </location>
</feature>
<dbReference type="GO" id="GO:0015941">
    <property type="term" value="P:pantothenate catabolic process"/>
    <property type="evidence" value="ECO:0007669"/>
    <property type="project" value="InterPro"/>
</dbReference>
<dbReference type="GO" id="GO:0071513">
    <property type="term" value="C:phosphopantothenoylcysteine decarboxylase complex"/>
    <property type="evidence" value="ECO:0007669"/>
    <property type="project" value="TreeGrafter"/>
</dbReference>
<comment type="pathway">
    <text evidence="3 4">Cofactor biosynthesis; coenzyme A biosynthesis; CoA from (R)-pantothenate: step 2/5.</text>
</comment>
<proteinExistence type="inferred from homology"/>
<dbReference type="GO" id="GO:0046872">
    <property type="term" value="F:metal ion binding"/>
    <property type="evidence" value="ECO:0007669"/>
    <property type="project" value="UniProtKB-KW"/>
</dbReference>
<dbReference type="GO" id="GO:0015937">
    <property type="term" value="P:coenzyme A biosynthetic process"/>
    <property type="evidence" value="ECO:0007669"/>
    <property type="project" value="UniProtKB-UniRule"/>
</dbReference>
<dbReference type="EC" id="6.3.2.5" evidence="3"/>
<dbReference type="GO" id="GO:0004633">
    <property type="term" value="F:phosphopantothenoylcysteine decarboxylase activity"/>
    <property type="evidence" value="ECO:0007669"/>
    <property type="project" value="UniProtKB-UniRule"/>
</dbReference>
<keyword evidence="3 4" id="KW-0436">Ligase</keyword>
<dbReference type="Pfam" id="PF02441">
    <property type="entry name" value="Flavoprotein"/>
    <property type="match status" value="1"/>
</dbReference>
<comment type="similarity">
    <text evidence="3 4">In the C-terminal section; belongs to the PPC synthetase family.</text>
</comment>
<dbReference type="AlphaFoldDB" id="A0A845S919"/>
<accession>A0A845S919</accession>
<dbReference type="EC" id="4.1.1.36" evidence="3"/>
<dbReference type="EMBL" id="RGGN01000001">
    <property type="protein sequence ID" value="NCU62484.1"/>
    <property type="molecule type" value="Genomic_DNA"/>
</dbReference>
<keyword evidence="1 3" id="KW-0210">Decarboxylase</keyword>
<organism evidence="9 10">
    <name type="scientific">Candidatus Fonsibacter lacus</name>
    <dbReference type="NCBI Taxonomy" id="2576439"/>
    <lineage>
        <taxon>Bacteria</taxon>
        <taxon>Pseudomonadati</taxon>
        <taxon>Pseudomonadota</taxon>
        <taxon>Alphaproteobacteria</taxon>
        <taxon>Candidatus Pelagibacterales</taxon>
        <taxon>Candidatus Pelagibacterales incertae sedis</taxon>
        <taxon>Candidatus Fonsibacter</taxon>
    </lineage>
</organism>
<comment type="cofactor">
    <cofactor evidence="3">
        <name>Mg(2+)</name>
        <dbReference type="ChEBI" id="CHEBI:18420"/>
    </cofactor>
</comment>
<comment type="caution">
    <text evidence="9">The sequence shown here is derived from an EMBL/GenBank/DDBJ whole genome shotgun (WGS) entry which is preliminary data.</text>
</comment>
<sequence length="407" mass="45361">MLNSIENKKILIVIGGGIAAYKVLDVIRELRKNNCEVKTILTNSGKEFVTPLSISALSKNKVFENLFDPNNEGEMDHIALSRWCDLIIVAPTTANLMANFARGEAKDFATTVIMASNKPIFLAPAMNVEMWNNPANQENFQKLIQFKYKFIGPITGEMACGEVGIGKMSSPEEIILTIKNYFLSKSLFNNKNLKALVTAGSTREYIDPVRFLSNESSGKQGFEIAKSLNDIGFKTKLVIGPNSLNITNQDNLEVINVTTAKQMFEACKDNLPVDVAVCTAAVSDFKVKNYSDEKIKKEGLEDFNLELEKNIDILSFISSQNINRPKLVVGFAAETKNIIENAQKKIQNKHCDWIIANNVGDKSIGFNSDYNEVFLISKNKEVEKFNKTTKSEIAKKLSNKILHALIQ</sequence>
<dbReference type="GO" id="GO:0010181">
    <property type="term" value="F:FMN binding"/>
    <property type="evidence" value="ECO:0007669"/>
    <property type="project" value="UniProtKB-UniRule"/>
</dbReference>
<feature type="region of interest" description="Phosphopantothenate--cysteine ligase" evidence="3">
    <location>
        <begin position="195"/>
        <end position="407"/>
    </location>
</feature>
<dbReference type="InterPro" id="IPR007085">
    <property type="entry name" value="DNA/pantothenate-metab_flavo_C"/>
</dbReference>
<comment type="function">
    <text evidence="4">Catalyzes two steps in the biosynthesis of coenzyme A. In the first step cysteine is conjugated to 4'-phosphopantothenate to form 4-phosphopantothenoylcysteine, in the latter compound is decarboxylated to form 4'-phosphopantotheine.</text>
</comment>
<evidence type="ECO:0000256" key="4">
    <source>
        <dbReference type="RuleBase" id="RU364078"/>
    </source>
</evidence>
<dbReference type="EMBL" id="RGOB01000001">
    <property type="protein sequence ID" value="NCU52697.1"/>
    <property type="molecule type" value="Genomic_DNA"/>
</dbReference>
<feature type="binding site" evidence="3">
    <location>
        <position position="331"/>
    </location>
    <ligand>
        <name>CTP</name>
        <dbReference type="ChEBI" id="CHEBI:37563"/>
    </ligand>
</feature>
<dbReference type="SUPFAM" id="SSF52507">
    <property type="entry name" value="Homo-oligomeric flavin-containing Cys decarboxylases, HFCD"/>
    <property type="match status" value="1"/>
</dbReference>
<comment type="caution">
    <text evidence="3">Lacks conserved residue(s) required for the propagation of feature annotation.</text>
</comment>
<dbReference type="Pfam" id="PF04127">
    <property type="entry name" value="DFP"/>
    <property type="match status" value="1"/>
</dbReference>
<dbReference type="SUPFAM" id="SSF102645">
    <property type="entry name" value="CoaB-like"/>
    <property type="match status" value="1"/>
</dbReference>
<comment type="catalytic activity">
    <reaction evidence="3 4">
        <text>(R)-4'-phosphopantothenate + L-cysteine + CTP = N-[(R)-4-phosphopantothenoyl]-L-cysteine + CMP + diphosphate + H(+)</text>
        <dbReference type="Rhea" id="RHEA:19397"/>
        <dbReference type="ChEBI" id="CHEBI:10986"/>
        <dbReference type="ChEBI" id="CHEBI:15378"/>
        <dbReference type="ChEBI" id="CHEBI:33019"/>
        <dbReference type="ChEBI" id="CHEBI:35235"/>
        <dbReference type="ChEBI" id="CHEBI:37563"/>
        <dbReference type="ChEBI" id="CHEBI:59458"/>
        <dbReference type="ChEBI" id="CHEBI:60377"/>
        <dbReference type="EC" id="6.3.2.5"/>
    </reaction>
</comment>
<comment type="function">
    <text evidence="3">Catalyzes two sequential steps in the biosynthesis of coenzyme A. In the first step cysteine is conjugated to 4'-phosphopantothenate to form 4-phosphopantothenoylcysteine. In the second step the latter compound is decarboxylated to form 4'-phosphopantotheine.</text>
</comment>
<reference evidence="9 10" key="1">
    <citation type="submission" date="2018-10" db="EMBL/GenBank/DDBJ databases">
        <title>Iterative Subtractive Binning of Freshwater Chronoseries Metagenomes Recovers Nearly Complete Genomes from over Four Hundred Novel Species.</title>
        <authorList>
            <person name="Rodriguez-R L.M."/>
            <person name="Tsementzi D."/>
            <person name="Luo C."/>
            <person name="Konstantinidis K.T."/>
        </authorList>
    </citation>
    <scope>NUCLEOTIDE SEQUENCE [LARGE SCALE GENOMIC DNA]</scope>
    <source>
        <strain evidence="9">WB7_2B_003</strain>
        <strain evidence="7">WB7_6_001</strain>
        <strain evidence="8">WB8_2A_004</strain>
    </source>
</reference>
<keyword evidence="3 4" id="KW-0288">FMN</keyword>
<feature type="binding site" evidence="3">
    <location>
        <position position="349"/>
    </location>
    <ligand>
        <name>CTP</name>
        <dbReference type="ChEBI" id="CHEBI:37563"/>
    </ligand>
</feature>
<comment type="similarity">
    <text evidence="3 4">In the N-terminal section; belongs to the HFCD (homo-oligomeric flavin containing Cys decarboxylase) superfamily.</text>
</comment>
<keyword evidence="3" id="KW-0479">Metal-binding</keyword>
<evidence type="ECO:0000313" key="7">
    <source>
        <dbReference type="EMBL" id="NBN87754.1"/>
    </source>
</evidence>
<feature type="domain" description="DNA/pantothenate metabolism flavoprotein C-terminal" evidence="6">
    <location>
        <begin position="192"/>
        <end position="402"/>
    </location>
</feature>
<dbReference type="Proteomes" id="UP000747791">
    <property type="component" value="Unassembled WGS sequence"/>
</dbReference>
<dbReference type="Gene3D" id="3.40.50.1950">
    <property type="entry name" value="Flavin prenyltransferase-like"/>
    <property type="match status" value="1"/>
</dbReference>
<feature type="domain" description="Flavoprotein" evidence="5">
    <location>
        <begin position="8"/>
        <end position="178"/>
    </location>
</feature>
<keyword evidence="3 4" id="KW-0285">Flavoprotein</keyword>
<dbReference type="NCBIfam" id="TIGR00521">
    <property type="entry name" value="coaBC_dfp"/>
    <property type="match status" value="1"/>
</dbReference>
<dbReference type="HAMAP" id="MF_02225">
    <property type="entry name" value="CoaBC"/>
    <property type="match status" value="1"/>
</dbReference>
<name>A0A845S919_9PROT</name>
<evidence type="ECO:0000313" key="10">
    <source>
        <dbReference type="Proteomes" id="UP000572953"/>
    </source>
</evidence>
<dbReference type="GO" id="GO:0004632">
    <property type="term" value="F:phosphopantothenate--cysteine ligase activity"/>
    <property type="evidence" value="ECO:0007669"/>
    <property type="project" value="UniProtKB-UniRule"/>
</dbReference>
<dbReference type="PANTHER" id="PTHR14359">
    <property type="entry name" value="HOMO-OLIGOMERIC FLAVIN CONTAINING CYS DECARBOXYLASE FAMILY"/>
    <property type="match status" value="1"/>
</dbReference>
<dbReference type="UniPathway" id="UPA00241">
    <property type="reaction ID" value="UER00353"/>
</dbReference>
<evidence type="ECO:0000313" key="9">
    <source>
        <dbReference type="EMBL" id="NCU62484.1"/>
    </source>
</evidence>
<feature type="binding site" evidence="3">
    <location>
        <position position="294"/>
    </location>
    <ligand>
        <name>CTP</name>
        <dbReference type="ChEBI" id="CHEBI:37563"/>
    </ligand>
</feature>
<dbReference type="PANTHER" id="PTHR14359:SF6">
    <property type="entry name" value="PHOSPHOPANTOTHENOYLCYSTEINE DECARBOXYLASE"/>
    <property type="match status" value="1"/>
</dbReference>
<feature type="region of interest" description="Phosphopantothenoylcysteine decarboxylase" evidence="3">
    <location>
        <begin position="1"/>
        <end position="194"/>
    </location>
</feature>
<feature type="binding site" evidence="3">
    <location>
        <position position="345"/>
    </location>
    <ligand>
        <name>CTP</name>
        <dbReference type="ChEBI" id="CHEBI:37563"/>
    </ligand>
</feature>
<evidence type="ECO:0000259" key="5">
    <source>
        <dbReference type="Pfam" id="PF02441"/>
    </source>
</evidence>
<keyword evidence="3" id="KW-0511">Multifunctional enzyme</keyword>
<dbReference type="InterPro" id="IPR003382">
    <property type="entry name" value="Flavoprotein"/>
</dbReference>
<dbReference type="InterPro" id="IPR036551">
    <property type="entry name" value="Flavin_trans-like"/>
</dbReference>
<dbReference type="Proteomes" id="UP000713222">
    <property type="component" value="Unassembled WGS sequence"/>
</dbReference>
<comment type="catalytic activity">
    <reaction evidence="3 4">
        <text>N-[(R)-4-phosphopantothenoyl]-L-cysteine + H(+) = (R)-4'-phosphopantetheine + CO2</text>
        <dbReference type="Rhea" id="RHEA:16793"/>
        <dbReference type="ChEBI" id="CHEBI:15378"/>
        <dbReference type="ChEBI" id="CHEBI:16526"/>
        <dbReference type="ChEBI" id="CHEBI:59458"/>
        <dbReference type="ChEBI" id="CHEBI:61723"/>
        <dbReference type="EC" id="4.1.1.36"/>
    </reaction>
</comment>
<keyword evidence="2 3" id="KW-0456">Lyase</keyword>
<comment type="pathway">
    <text evidence="3 4">Cofactor biosynthesis; coenzyme A biosynthesis; CoA from (R)-pantothenate: step 3/5.</text>
</comment>
<dbReference type="Gene3D" id="3.40.50.10300">
    <property type="entry name" value="CoaB-like"/>
    <property type="match status" value="1"/>
</dbReference>
<dbReference type="EMBL" id="RGET01000011">
    <property type="protein sequence ID" value="NBN87754.1"/>
    <property type="molecule type" value="Genomic_DNA"/>
</dbReference>
<dbReference type="Proteomes" id="UP000572953">
    <property type="component" value="Unassembled WGS sequence"/>
</dbReference>
<evidence type="ECO:0000256" key="3">
    <source>
        <dbReference type="HAMAP-Rule" id="MF_02225"/>
    </source>
</evidence>
<dbReference type="InterPro" id="IPR005252">
    <property type="entry name" value="CoaBC"/>
</dbReference>
<evidence type="ECO:0000256" key="2">
    <source>
        <dbReference type="ARBA" id="ARBA00023239"/>
    </source>
</evidence>